<accession>A0A7C3G5Z5</accession>
<reference evidence="11" key="1">
    <citation type="journal article" date="2020" name="mSystems">
        <title>Genome- and Community-Level Interaction Insights into Carbon Utilization and Element Cycling Functions of Hydrothermarchaeota in Hydrothermal Sediment.</title>
        <authorList>
            <person name="Zhou Z."/>
            <person name="Liu Y."/>
            <person name="Xu W."/>
            <person name="Pan J."/>
            <person name="Luo Z.H."/>
            <person name="Li M."/>
        </authorList>
    </citation>
    <scope>NUCLEOTIDE SEQUENCE [LARGE SCALE GENOMIC DNA]</scope>
    <source>
        <strain evidence="11">HyVt-507</strain>
    </source>
</reference>
<dbReference type="Gene3D" id="1.20.5.3310">
    <property type="match status" value="1"/>
</dbReference>
<evidence type="ECO:0000256" key="2">
    <source>
        <dbReference type="ARBA" id="ARBA00022448"/>
    </source>
</evidence>
<comment type="subcellular location">
    <subcellularLocation>
        <location evidence="9">Cell membrane</location>
        <topology evidence="9">Single-pass membrane protein</topology>
    </subcellularLocation>
    <subcellularLocation>
        <location evidence="1">Membrane</location>
        <topology evidence="1">Single-pass membrane protein</topology>
    </subcellularLocation>
</comment>
<dbReference type="HAMAP" id="MF_00237">
    <property type="entry name" value="TatB"/>
    <property type="match status" value="1"/>
</dbReference>
<keyword evidence="4 9" id="KW-0812">Transmembrane</keyword>
<keyword evidence="5 9" id="KW-0653">Protein transport</keyword>
<protein>
    <recommendedName>
        <fullName evidence="9">Sec-independent protein translocase protein TatB homolog</fullName>
    </recommendedName>
</protein>
<dbReference type="NCBIfam" id="TIGR01410">
    <property type="entry name" value="tatB"/>
    <property type="match status" value="1"/>
</dbReference>
<dbReference type="EMBL" id="DRNH01000095">
    <property type="protein sequence ID" value="HFB53452.1"/>
    <property type="molecule type" value="Genomic_DNA"/>
</dbReference>
<proteinExistence type="inferred from homology"/>
<comment type="caution">
    <text evidence="11">The sequence shown here is derived from an EMBL/GenBank/DDBJ whole genome shotgun (WGS) entry which is preliminary data.</text>
</comment>
<keyword evidence="6 9" id="KW-1133">Transmembrane helix</keyword>
<name>A0A7C3G5Z5_9BACT</name>
<keyword evidence="3 9" id="KW-1003">Cell membrane</keyword>
<comment type="similarity">
    <text evidence="9">Belongs to the TatB family.</text>
</comment>
<dbReference type="GO" id="GO:0033281">
    <property type="term" value="C:TAT protein transport complex"/>
    <property type="evidence" value="ECO:0007669"/>
    <property type="project" value="UniProtKB-UniRule"/>
</dbReference>
<dbReference type="GO" id="GO:0043953">
    <property type="term" value="P:protein transport by the Tat complex"/>
    <property type="evidence" value="ECO:0007669"/>
    <property type="project" value="UniProtKB-UniRule"/>
</dbReference>
<dbReference type="PRINTS" id="PR01506">
    <property type="entry name" value="TATBPROTEIN"/>
</dbReference>
<keyword evidence="8 9" id="KW-0472">Membrane</keyword>
<dbReference type="InterPro" id="IPR018448">
    <property type="entry name" value="TatB"/>
</dbReference>
<feature type="compositionally biased region" description="Basic and acidic residues" evidence="10">
    <location>
        <begin position="95"/>
        <end position="104"/>
    </location>
</feature>
<evidence type="ECO:0000256" key="10">
    <source>
        <dbReference type="SAM" id="MobiDB-lite"/>
    </source>
</evidence>
<evidence type="ECO:0000256" key="3">
    <source>
        <dbReference type="ARBA" id="ARBA00022475"/>
    </source>
</evidence>
<evidence type="ECO:0000256" key="7">
    <source>
        <dbReference type="ARBA" id="ARBA00023010"/>
    </source>
</evidence>
<evidence type="ECO:0000256" key="4">
    <source>
        <dbReference type="ARBA" id="ARBA00022692"/>
    </source>
</evidence>
<keyword evidence="2 9" id="KW-0813">Transport</keyword>
<dbReference type="Pfam" id="PF02416">
    <property type="entry name" value="TatA_B_E"/>
    <property type="match status" value="1"/>
</dbReference>
<sequence length="154" mass="17105">MFGMGFTEILLIAVIAILFLGPDKLPSTMVEIAKFFRSVKTTIGSVKESLEEEMNVTGIKQEALAYKQELLKASEGLHKAANVQETLGNEIDNILNDHDEETPKVETAPTKKKTKEPQEVTFKKKKKKKSKAAEENAAEAPAEKLEEKEDNTDV</sequence>
<evidence type="ECO:0000256" key="6">
    <source>
        <dbReference type="ARBA" id="ARBA00022989"/>
    </source>
</evidence>
<evidence type="ECO:0000256" key="1">
    <source>
        <dbReference type="ARBA" id="ARBA00004167"/>
    </source>
</evidence>
<evidence type="ECO:0000256" key="9">
    <source>
        <dbReference type="HAMAP-Rule" id="MF_00237"/>
    </source>
</evidence>
<evidence type="ECO:0000256" key="8">
    <source>
        <dbReference type="ARBA" id="ARBA00023136"/>
    </source>
</evidence>
<dbReference type="GO" id="GO:0008320">
    <property type="term" value="F:protein transmembrane transporter activity"/>
    <property type="evidence" value="ECO:0007669"/>
    <property type="project" value="UniProtKB-UniRule"/>
</dbReference>
<gene>
    <name evidence="11" type="primary">tatB</name>
    <name evidence="11" type="ORF">ENJ67_01855</name>
</gene>
<evidence type="ECO:0000256" key="5">
    <source>
        <dbReference type="ARBA" id="ARBA00022927"/>
    </source>
</evidence>
<keyword evidence="7 9" id="KW-0811">Translocation</keyword>
<dbReference type="Proteomes" id="UP000886390">
    <property type="component" value="Unassembled WGS sequence"/>
</dbReference>
<dbReference type="InterPro" id="IPR003369">
    <property type="entry name" value="TatA/B/E"/>
</dbReference>
<dbReference type="AlphaFoldDB" id="A0A7C3G5Z5"/>
<evidence type="ECO:0000313" key="11">
    <source>
        <dbReference type="EMBL" id="HFB53452.1"/>
    </source>
</evidence>
<organism evidence="11">
    <name type="scientific">Sulfurimonas autotrophica</name>
    <dbReference type="NCBI Taxonomy" id="202747"/>
    <lineage>
        <taxon>Bacteria</taxon>
        <taxon>Pseudomonadati</taxon>
        <taxon>Campylobacterota</taxon>
        <taxon>Epsilonproteobacteria</taxon>
        <taxon>Campylobacterales</taxon>
        <taxon>Sulfurimonadaceae</taxon>
        <taxon>Sulfurimonas</taxon>
    </lineage>
</organism>
<feature type="region of interest" description="Disordered" evidence="10">
    <location>
        <begin position="94"/>
        <end position="154"/>
    </location>
</feature>